<proteinExistence type="predicted"/>
<evidence type="ECO:0000313" key="2">
    <source>
        <dbReference type="EMBL" id="CAE7627125.1"/>
    </source>
</evidence>
<dbReference type="AlphaFoldDB" id="A0A812VC16"/>
<name>A0A812VC16_9DINO</name>
<dbReference type="OrthoDB" id="1668230at2759"/>
<dbReference type="Proteomes" id="UP000601435">
    <property type="component" value="Unassembled WGS sequence"/>
</dbReference>
<gene>
    <name evidence="2" type="ORF">SNEC2469_LOCUS17684</name>
</gene>
<evidence type="ECO:0000313" key="3">
    <source>
        <dbReference type="Proteomes" id="UP000601435"/>
    </source>
</evidence>
<keyword evidence="3" id="KW-1185">Reference proteome</keyword>
<comment type="caution">
    <text evidence="2">The sequence shown here is derived from an EMBL/GenBank/DDBJ whole genome shotgun (WGS) entry which is preliminary data.</text>
</comment>
<accession>A0A812VC16</accession>
<organism evidence="2 3">
    <name type="scientific">Symbiodinium necroappetens</name>
    <dbReference type="NCBI Taxonomy" id="1628268"/>
    <lineage>
        <taxon>Eukaryota</taxon>
        <taxon>Sar</taxon>
        <taxon>Alveolata</taxon>
        <taxon>Dinophyceae</taxon>
        <taxon>Suessiales</taxon>
        <taxon>Symbiodiniaceae</taxon>
        <taxon>Symbiodinium</taxon>
    </lineage>
</organism>
<evidence type="ECO:0000256" key="1">
    <source>
        <dbReference type="SAM" id="MobiDB-lite"/>
    </source>
</evidence>
<reference evidence="2" key="1">
    <citation type="submission" date="2021-02" db="EMBL/GenBank/DDBJ databases">
        <authorList>
            <person name="Dougan E. K."/>
            <person name="Rhodes N."/>
            <person name="Thang M."/>
            <person name="Chan C."/>
        </authorList>
    </citation>
    <scope>NUCLEOTIDE SEQUENCE</scope>
</reference>
<dbReference type="EMBL" id="CAJNJA010029418">
    <property type="protein sequence ID" value="CAE7627125.1"/>
    <property type="molecule type" value="Genomic_DNA"/>
</dbReference>
<feature type="compositionally biased region" description="Polar residues" evidence="1">
    <location>
        <begin position="195"/>
        <end position="205"/>
    </location>
</feature>
<sequence>MRFMFTEDELKQLDGLPGEDEEEDAAMSKPDIVNLDAKDVNGTVLFRKLLQWGKDSAERAVLQPSQVFEVFKETLGEDWICDSQAHICLLGRSEDSALVRHLYKVLTQDLTLRHISVASGGFEAVMKSATKHGYEIVRSEPGIAGALDRQPVPAAAAAAEGAAAAAAAAAETAASKLSAVLSSLKRVTAGPRPASEQSLAKSDAS</sequence>
<feature type="non-terminal residue" evidence="2">
    <location>
        <position position="1"/>
    </location>
</feature>
<feature type="region of interest" description="Disordered" evidence="1">
    <location>
        <begin position="186"/>
        <end position="205"/>
    </location>
</feature>
<protein>
    <submittedName>
        <fullName evidence="2">Uncharacterized protein</fullName>
    </submittedName>
</protein>